<keyword evidence="1" id="KW-0547">Nucleotide-binding</keyword>
<keyword evidence="3" id="KW-0131">Cell cycle</keyword>
<dbReference type="SUPFAM" id="SSF52540">
    <property type="entry name" value="P-loop containing nucleoside triphosphate hydrolases"/>
    <property type="match status" value="1"/>
</dbReference>
<dbReference type="GO" id="GO:0051301">
    <property type="term" value="P:cell division"/>
    <property type="evidence" value="ECO:0007669"/>
    <property type="project" value="UniProtKB-KW"/>
</dbReference>
<proteinExistence type="predicted"/>
<keyword evidence="2" id="KW-0067">ATP-binding</keyword>
<comment type="caution">
    <text evidence="3">The sequence shown here is derived from an EMBL/GenBank/DDBJ whole genome shotgun (WGS) entry which is preliminary data.</text>
</comment>
<dbReference type="Pfam" id="PF03969">
    <property type="entry name" value="AFG1_ATPase"/>
    <property type="match status" value="1"/>
</dbReference>
<keyword evidence="3" id="KW-0132">Cell division</keyword>
<dbReference type="GO" id="GO:0016887">
    <property type="term" value="F:ATP hydrolysis activity"/>
    <property type="evidence" value="ECO:0007669"/>
    <property type="project" value="InterPro"/>
</dbReference>
<dbReference type="EMBL" id="VAFM01000001">
    <property type="protein sequence ID" value="TKW61497.1"/>
    <property type="molecule type" value="Genomic_DNA"/>
</dbReference>
<evidence type="ECO:0000313" key="3">
    <source>
        <dbReference type="EMBL" id="TKW61497.1"/>
    </source>
</evidence>
<sequence>MSVLLKHYDNYGPLGRFGSMKKVDLFAVYQQRLNEGWQPDAAQARAVMRLQTLAKALQSDMDTPPRGLWLYGPPGRGKSQMLDMFMDALPFPNKRRVHFHAFMAELHRRLNAMPPAEATLPGRRKPDLVERLAAEIAAEASVLGFDEFYLTNLPDAMFLGRLMQALFKQGTVVVATSNWNLPDLFQGGLNRDRFTPLLKLLEQHMEPINLTDGLDYRLRETKDQASTYIMTKRGESAEAQLQVLFEEYAQGEAGKPLPFLHAKRQAGSVVWATFSELCDQPLGRLEYQQLADRFQTVIIEGIPQLTSTEADSALRLATLVDILYERGHPLIVSAAVPPSQICRAGAAAQVFERTTSRLVQMTHSQGDFHQEACQSSGLPASI</sequence>
<gene>
    <name evidence="3" type="primary">zapE</name>
    <name evidence="3" type="ORF">DI628_02430</name>
</gene>
<evidence type="ECO:0000256" key="1">
    <source>
        <dbReference type="ARBA" id="ARBA00022741"/>
    </source>
</evidence>
<dbReference type="Proteomes" id="UP000320948">
    <property type="component" value="Unassembled WGS sequence"/>
</dbReference>
<evidence type="ECO:0000256" key="2">
    <source>
        <dbReference type="ARBA" id="ARBA00022840"/>
    </source>
</evidence>
<dbReference type="PANTHER" id="PTHR12169">
    <property type="entry name" value="ATPASE N2B"/>
    <property type="match status" value="1"/>
</dbReference>
<dbReference type="InterPro" id="IPR027417">
    <property type="entry name" value="P-loop_NTPase"/>
</dbReference>
<dbReference type="Gene3D" id="3.40.50.300">
    <property type="entry name" value="P-loop containing nucleotide triphosphate hydrolases"/>
    <property type="match status" value="1"/>
</dbReference>
<evidence type="ECO:0000313" key="4">
    <source>
        <dbReference type="Proteomes" id="UP000320948"/>
    </source>
</evidence>
<dbReference type="NCBIfam" id="NF040713">
    <property type="entry name" value="ZapE"/>
    <property type="match status" value="1"/>
</dbReference>
<organism evidence="3 4">
    <name type="scientific">Blastochloris viridis</name>
    <name type="common">Rhodopseudomonas viridis</name>
    <dbReference type="NCBI Taxonomy" id="1079"/>
    <lineage>
        <taxon>Bacteria</taxon>
        <taxon>Pseudomonadati</taxon>
        <taxon>Pseudomonadota</taxon>
        <taxon>Alphaproteobacteria</taxon>
        <taxon>Hyphomicrobiales</taxon>
        <taxon>Blastochloridaceae</taxon>
        <taxon>Blastochloris</taxon>
    </lineage>
</organism>
<dbReference type="GO" id="GO:0005524">
    <property type="term" value="F:ATP binding"/>
    <property type="evidence" value="ECO:0007669"/>
    <property type="project" value="UniProtKB-KW"/>
</dbReference>
<dbReference type="InterPro" id="IPR005654">
    <property type="entry name" value="ATPase_AFG1-like"/>
</dbReference>
<dbReference type="AlphaFoldDB" id="A0A6N4RCQ5"/>
<name>A0A6N4RCQ5_BLAVI</name>
<dbReference type="GO" id="GO:0005737">
    <property type="term" value="C:cytoplasm"/>
    <property type="evidence" value="ECO:0007669"/>
    <property type="project" value="TreeGrafter"/>
</dbReference>
<accession>A0A6N4RCQ5</accession>
<dbReference type="PANTHER" id="PTHR12169:SF6">
    <property type="entry name" value="AFG1-LIKE ATPASE"/>
    <property type="match status" value="1"/>
</dbReference>
<protein>
    <submittedName>
        <fullName evidence="3">Cell division protein ZapE</fullName>
    </submittedName>
</protein>
<reference evidence="3 4" key="1">
    <citation type="journal article" date="2017" name="Nat. Commun.">
        <title>In situ click chemistry generation of cyclooxygenase-2 inhibitors.</title>
        <authorList>
            <person name="Bhardwaj A."/>
            <person name="Kaur J."/>
            <person name="Wuest M."/>
            <person name="Wuest F."/>
        </authorList>
    </citation>
    <scope>NUCLEOTIDE SEQUENCE [LARGE SCALE GENOMIC DNA]</scope>
    <source>
        <strain evidence="3">S2_018_000_R2_106</strain>
    </source>
</reference>